<reference evidence="1 2" key="1">
    <citation type="submission" date="2013-09" db="EMBL/GenBank/DDBJ databases">
        <title>Genome sequencing of Arenimonas oryziterrae.</title>
        <authorList>
            <person name="Chen F."/>
            <person name="Wang G."/>
        </authorList>
    </citation>
    <scope>NUCLEOTIDE SEQUENCE [LARGE SCALE GENOMIC DNA]</scope>
    <source>
        <strain evidence="1 2">YC6267</strain>
    </source>
</reference>
<accession>A0A091ASX3</accession>
<dbReference type="Proteomes" id="UP000029385">
    <property type="component" value="Unassembled WGS sequence"/>
</dbReference>
<protein>
    <submittedName>
        <fullName evidence="1">Uncharacterized protein</fullName>
    </submittedName>
</protein>
<dbReference type="AlphaFoldDB" id="A0A091ASX3"/>
<gene>
    <name evidence="1" type="ORF">N789_14380</name>
</gene>
<sequence length="102" mass="10580">MLAICIGLAGCGGSAGGGSKGDLAAKSCDVYAKGQLGDKPYQLDLAALATSMKDQGDGSMLLTAPIVIEPGLTAESKQSLECQVRFTEGKELPDVIKMQFIW</sequence>
<evidence type="ECO:0000313" key="1">
    <source>
        <dbReference type="EMBL" id="KFN42267.1"/>
    </source>
</evidence>
<name>A0A091ASX3_9GAMM</name>
<dbReference type="PATRIC" id="fig|1121015.4.peg.2340"/>
<proteinExistence type="predicted"/>
<dbReference type="eggNOG" id="ENOG50301IX">
    <property type="taxonomic scope" value="Bacteria"/>
</dbReference>
<evidence type="ECO:0000313" key="2">
    <source>
        <dbReference type="Proteomes" id="UP000029385"/>
    </source>
</evidence>
<comment type="caution">
    <text evidence="1">The sequence shown here is derived from an EMBL/GenBank/DDBJ whole genome shotgun (WGS) entry which is preliminary data.</text>
</comment>
<dbReference type="EMBL" id="AVCI01000013">
    <property type="protein sequence ID" value="KFN42267.1"/>
    <property type="molecule type" value="Genomic_DNA"/>
</dbReference>
<keyword evidence="2" id="KW-1185">Reference proteome</keyword>
<organism evidence="1 2">
    <name type="scientific">Arenimonas oryziterrae DSM 21050 = YC6267</name>
    <dbReference type="NCBI Taxonomy" id="1121015"/>
    <lineage>
        <taxon>Bacteria</taxon>
        <taxon>Pseudomonadati</taxon>
        <taxon>Pseudomonadota</taxon>
        <taxon>Gammaproteobacteria</taxon>
        <taxon>Lysobacterales</taxon>
        <taxon>Lysobacteraceae</taxon>
        <taxon>Arenimonas</taxon>
    </lineage>
</organism>